<name>A0A4U5MGE5_STECR</name>
<reference evidence="2 3" key="2">
    <citation type="journal article" date="2019" name="G3 (Bethesda)">
        <title>Hybrid Assembly of the Genome of the Entomopathogenic Nematode Steinernema carpocapsae Identifies the X-Chromosome.</title>
        <authorList>
            <person name="Serra L."/>
            <person name="Macchietto M."/>
            <person name="Macias-Munoz A."/>
            <person name="McGill C.J."/>
            <person name="Rodriguez I.M."/>
            <person name="Rodriguez B."/>
            <person name="Murad R."/>
            <person name="Mortazavi A."/>
        </authorList>
    </citation>
    <scope>NUCLEOTIDE SEQUENCE [LARGE SCALE GENOMIC DNA]</scope>
    <source>
        <strain evidence="2 3">ALL</strain>
    </source>
</reference>
<reference evidence="2 3" key="1">
    <citation type="journal article" date="2015" name="Genome Biol.">
        <title>Comparative genomics of Steinernema reveals deeply conserved gene regulatory networks.</title>
        <authorList>
            <person name="Dillman A.R."/>
            <person name="Macchietto M."/>
            <person name="Porter C.F."/>
            <person name="Rogers A."/>
            <person name="Williams B."/>
            <person name="Antoshechkin I."/>
            <person name="Lee M.M."/>
            <person name="Goodwin Z."/>
            <person name="Lu X."/>
            <person name="Lewis E.E."/>
            <person name="Goodrich-Blair H."/>
            <person name="Stock S.P."/>
            <person name="Adams B.J."/>
            <person name="Sternberg P.W."/>
            <person name="Mortazavi A."/>
        </authorList>
    </citation>
    <scope>NUCLEOTIDE SEQUENCE [LARGE SCALE GENOMIC DNA]</scope>
    <source>
        <strain evidence="2 3">ALL</strain>
    </source>
</reference>
<keyword evidence="1" id="KW-0732">Signal</keyword>
<evidence type="ECO:0000313" key="3">
    <source>
        <dbReference type="Proteomes" id="UP000298663"/>
    </source>
</evidence>
<accession>A0A4U5MGE5</accession>
<evidence type="ECO:0000313" key="2">
    <source>
        <dbReference type="EMBL" id="TKR68321.1"/>
    </source>
</evidence>
<dbReference type="OrthoDB" id="10458508at2759"/>
<proteinExistence type="predicted"/>
<feature type="signal peptide" evidence="1">
    <location>
        <begin position="1"/>
        <end position="20"/>
    </location>
</feature>
<protein>
    <submittedName>
        <fullName evidence="2">Uncharacterized protein</fullName>
    </submittedName>
</protein>
<organism evidence="2 3">
    <name type="scientific">Steinernema carpocapsae</name>
    <name type="common">Entomopathogenic nematode</name>
    <dbReference type="NCBI Taxonomy" id="34508"/>
    <lineage>
        <taxon>Eukaryota</taxon>
        <taxon>Metazoa</taxon>
        <taxon>Ecdysozoa</taxon>
        <taxon>Nematoda</taxon>
        <taxon>Chromadorea</taxon>
        <taxon>Rhabditida</taxon>
        <taxon>Tylenchina</taxon>
        <taxon>Panagrolaimomorpha</taxon>
        <taxon>Strongyloidoidea</taxon>
        <taxon>Steinernematidae</taxon>
        <taxon>Steinernema</taxon>
    </lineage>
</organism>
<feature type="chain" id="PRO_5020704050" evidence="1">
    <location>
        <begin position="21"/>
        <end position="178"/>
    </location>
</feature>
<gene>
    <name evidence="2" type="ORF">L596_024317</name>
</gene>
<sequence>MSSLTRVFFVVCAFFFFAHGCAPSDGSIPTLSKEFEMDFLPPTAWTYNEPSEFGQAMTKERANRRFQNDIRGAIFSSVDKLAPGISAFKIDSISDLDVQINLDQSAPAAELAELTRENTTVIRRGSDYFSQKATAKLSATIPLAKNQWEAIANGVTLKLINEYDVSFIGDENGIFVKN</sequence>
<dbReference type="EMBL" id="AZBU02000008">
    <property type="protein sequence ID" value="TKR68321.1"/>
    <property type="molecule type" value="Genomic_DNA"/>
</dbReference>
<dbReference type="Proteomes" id="UP000298663">
    <property type="component" value="Unassembled WGS sequence"/>
</dbReference>
<comment type="caution">
    <text evidence="2">The sequence shown here is derived from an EMBL/GenBank/DDBJ whole genome shotgun (WGS) entry which is preliminary data.</text>
</comment>
<dbReference type="AlphaFoldDB" id="A0A4U5MGE5"/>
<evidence type="ECO:0000256" key="1">
    <source>
        <dbReference type="SAM" id="SignalP"/>
    </source>
</evidence>
<keyword evidence="3" id="KW-1185">Reference proteome</keyword>